<name>A0A9Q3I4R2_9BASI</name>
<sequence length="185" mass="20655">MRHFYVGKKPCHHPGGPTSNVRRFLWRKKYGPCGVNWTVSETPTPDSTLGSIEDLSTDPNGEFIDQFFGEEAEFVHHTSGKLQTSSPTQPLPRSFHNQIIPSTPRNLQPRMSTVSSSVPHPSPNTSTTRPSVLASPFRPSPVPPSNNLQPISIISNPSRAKIFPLPPPYSQLFQRRDHWPVKSTI</sequence>
<comment type="caution">
    <text evidence="2">The sequence shown here is derived from an EMBL/GenBank/DDBJ whole genome shotgun (WGS) entry which is preliminary data.</text>
</comment>
<organism evidence="2 3">
    <name type="scientific">Austropuccinia psidii MF-1</name>
    <dbReference type="NCBI Taxonomy" id="1389203"/>
    <lineage>
        <taxon>Eukaryota</taxon>
        <taxon>Fungi</taxon>
        <taxon>Dikarya</taxon>
        <taxon>Basidiomycota</taxon>
        <taxon>Pucciniomycotina</taxon>
        <taxon>Pucciniomycetes</taxon>
        <taxon>Pucciniales</taxon>
        <taxon>Sphaerophragmiaceae</taxon>
        <taxon>Austropuccinia</taxon>
    </lineage>
</organism>
<evidence type="ECO:0000313" key="3">
    <source>
        <dbReference type="Proteomes" id="UP000765509"/>
    </source>
</evidence>
<dbReference type="EMBL" id="AVOT02033970">
    <property type="protein sequence ID" value="MBW0527963.1"/>
    <property type="molecule type" value="Genomic_DNA"/>
</dbReference>
<dbReference type="Proteomes" id="UP000765509">
    <property type="component" value="Unassembled WGS sequence"/>
</dbReference>
<keyword evidence="3" id="KW-1185">Reference proteome</keyword>
<reference evidence="2" key="1">
    <citation type="submission" date="2021-03" db="EMBL/GenBank/DDBJ databases">
        <title>Draft genome sequence of rust myrtle Austropuccinia psidii MF-1, a brazilian biotype.</title>
        <authorList>
            <person name="Quecine M.C."/>
            <person name="Pachon D.M.R."/>
            <person name="Bonatelli M.L."/>
            <person name="Correr F.H."/>
            <person name="Franceschini L.M."/>
            <person name="Leite T.F."/>
            <person name="Margarido G.R.A."/>
            <person name="Almeida C.A."/>
            <person name="Ferrarezi J.A."/>
            <person name="Labate C.A."/>
        </authorList>
    </citation>
    <scope>NUCLEOTIDE SEQUENCE</scope>
    <source>
        <strain evidence="2">MF-1</strain>
    </source>
</reference>
<proteinExistence type="predicted"/>
<feature type="compositionally biased region" description="Low complexity" evidence="1">
    <location>
        <begin position="112"/>
        <end position="128"/>
    </location>
</feature>
<evidence type="ECO:0000256" key="1">
    <source>
        <dbReference type="SAM" id="MobiDB-lite"/>
    </source>
</evidence>
<gene>
    <name evidence="2" type="ORF">O181_067678</name>
</gene>
<dbReference type="AlphaFoldDB" id="A0A9Q3I4R2"/>
<feature type="region of interest" description="Disordered" evidence="1">
    <location>
        <begin position="103"/>
        <end position="144"/>
    </location>
</feature>
<accession>A0A9Q3I4R2</accession>
<protein>
    <submittedName>
        <fullName evidence="2">Uncharacterized protein</fullName>
    </submittedName>
</protein>
<evidence type="ECO:0000313" key="2">
    <source>
        <dbReference type="EMBL" id="MBW0527963.1"/>
    </source>
</evidence>